<evidence type="ECO:0000256" key="1">
    <source>
        <dbReference type="SAM" id="MobiDB-lite"/>
    </source>
</evidence>
<dbReference type="AlphaFoldDB" id="A0A3L8DJN3"/>
<sequence length="341" mass="38454">MRPVKHEYEPDCGAAHRIMGRFTLSAAVRSLYYLAPGLLITPPPACSTTRSGKFSLPPLTTSMRSIVQAEDTLGYNPQILYQNVVSISETVAKLYRLTSWKSTHYPRHQHRLNPAVIPCSLPATPTVWTRGAKSRIAKDSTTRKSSREEEEVGWCDLRRHPARRGGGAGGGGGGGGVEQLPDSEEEELTAMSRQFRGERDHVSRDYQEGYLGDFRDLRDLRDFRDFHRDPISDVRDERDSQVPREGPTTGRPYRDDYPEEYDHRPTAASTSANLINNPGRLNGRATLHEGRNDLQLVNLCISRSAIVVSRLNVMLRDLRLQNNKNPRVYHLLLRSTVLVNI</sequence>
<feature type="region of interest" description="Disordered" evidence="1">
    <location>
        <begin position="232"/>
        <end position="277"/>
    </location>
</feature>
<gene>
    <name evidence="2" type="ORF">DMN91_007243</name>
</gene>
<feature type="compositionally biased region" description="Gly residues" evidence="1">
    <location>
        <begin position="164"/>
        <end position="177"/>
    </location>
</feature>
<dbReference type="EMBL" id="QOIP01000007">
    <property type="protein sequence ID" value="RLU20630.1"/>
    <property type="molecule type" value="Genomic_DNA"/>
</dbReference>
<reference evidence="2" key="1">
    <citation type="journal article" date="2018" name="Genome Res.">
        <title>The genomic architecture and molecular evolution of ant odorant receptors.</title>
        <authorList>
            <person name="McKenzie S.K."/>
            <person name="Kronauer D.J.C."/>
        </authorList>
    </citation>
    <scope>NUCLEOTIDE SEQUENCE [LARGE SCALE GENOMIC DNA]</scope>
    <source>
        <strain evidence="2">Clonal line C1</strain>
    </source>
</reference>
<accession>A0A3L8DJN3</accession>
<reference evidence="2" key="2">
    <citation type="submission" date="2018-07" db="EMBL/GenBank/DDBJ databases">
        <authorList>
            <person name="Mckenzie S.K."/>
            <person name="Kronauer D.J.C."/>
        </authorList>
    </citation>
    <scope>NUCLEOTIDE SEQUENCE</scope>
    <source>
        <strain evidence="2">Clonal line C1</strain>
    </source>
</reference>
<feature type="compositionally biased region" description="Basic and acidic residues" evidence="1">
    <location>
        <begin position="252"/>
        <end position="265"/>
    </location>
</feature>
<protein>
    <submittedName>
        <fullName evidence="2">Uncharacterized protein</fullName>
    </submittedName>
</protein>
<comment type="caution">
    <text evidence="2">The sequence shown here is derived from an EMBL/GenBank/DDBJ whole genome shotgun (WGS) entry which is preliminary data.</text>
</comment>
<organism evidence="2">
    <name type="scientific">Ooceraea biroi</name>
    <name type="common">Clonal raider ant</name>
    <name type="synonym">Cerapachys biroi</name>
    <dbReference type="NCBI Taxonomy" id="2015173"/>
    <lineage>
        <taxon>Eukaryota</taxon>
        <taxon>Metazoa</taxon>
        <taxon>Ecdysozoa</taxon>
        <taxon>Arthropoda</taxon>
        <taxon>Hexapoda</taxon>
        <taxon>Insecta</taxon>
        <taxon>Pterygota</taxon>
        <taxon>Neoptera</taxon>
        <taxon>Endopterygota</taxon>
        <taxon>Hymenoptera</taxon>
        <taxon>Apocrita</taxon>
        <taxon>Aculeata</taxon>
        <taxon>Formicoidea</taxon>
        <taxon>Formicidae</taxon>
        <taxon>Dorylinae</taxon>
        <taxon>Ooceraea</taxon>
    </lineage>
</organism>
<feature type="compositionally biased region" description="Basic and acidic residues" evidence="1">
    <location>
        <begin position="232"/>
        <end position="242"/>
    </location>
</feature>
<dbReference type="Proteomes" id="UP000279307">
    <property type="component" value="Chromosome 7"/>
</dbReference>
<feature type="compositionally biased region" description="Polar residues" evidence="1">
    <location>
        <begin position="267"/>
        <end position="276"/>
    </location>
</feature>
<proteinExistence type="predicted"/>
<name>A0A3L8DJN3_OOCBI</name>
<feature type="region of interest" description="Disordered" evidence="1">
    <location>
        <begin position="132"/>
        <end position="188"/>
    </location>
</feature>
<feature type="compositionally biased region" description="Basic and acidic residues" evidence="1">
    <location>
        <begin position="136"/>
        <end position="147"/>
    </location>
</feature>
<dbReference type="OrthoDB" id="7616137at2759"/>
<evidence type="ECO:0000313" key="2">
    <source>
        <dbReference type="EMBL" id="RLU20630.1"/>
    </source>
</evidence>